<accession>A0A175W5Q2</accession>
<evidence type="ECO:0000256" key="1">
    <source>
        <dbReference type="SAM" id="MobiDB-lite"/>
    </source>
</evidence>
<feature type="region of interest" description="Disordered" evidence="1">
    <location>
        <begin position="110"/>
        <end position="129"/>
    </location>
</feature>
<comment type="caution">
    <text evidence="2">The sequence shown here is derived from an EMBL/GenBank/DDBJ whole genome shotgun (WGS) entry which is preliminary data.</text>
</comment>
<gene>
    <name evidence="2" type="ORF">MMYC01_204430</name>
</gene>
<dbReference type="EMBL" id="LCTW02000108">
    <property type="protein sequence ID" value="KXX78781.1"/>
    <property type="molecule type" value="Genomic_DNA"/>
</dbReference>
<dbReference type="OrthoDB" id="4585636at2759"/>
<reference evidence="2 3" key="1">
    <citation type="journal article" date="2016" name="Genome Announc.">
        <title>Genome Sequence of Madurella mycetomatis mm55, Isolated from a Human Mycetoma Case in Sudan.</title>
        <authorList>
            <person name="Smit S."/>
            <person name="Derks M.F."/>
            <person name="Bervoets S."/>
            <person name="Fahal A."/>
            <person name="van Leeuwen W."/>
            <person name="van Belkum A."/>
            <person name="van de Sande W.W."/>
        </authorList>
    </citation>
    <scope>NUCLEOTIDE SEQUENCE [LARGE SCALE GENOMIC DNA]</scope>
    <source>
        <strain evidence="3">mm55</strain>
    </source>
</reference>
<dbReference type="Proteomes" id="UP000078237">
    <property type="component" value="Unassembled WGS sequence"/>
</dbReference>
<feature type="compositionally biased region" description="Low complexity" evidence="1">
    <location>
        <begin position="120"/>
        <end position="129"/>
    </location>
</feature>
<protein>
    <submittedName>
        <fullName evidence="2">Reticulocyte-binding protein 2 a</fullName>
    </submittedName>
</protein>
<name>A0A175W5Q2_9PEZI</name>
<organism evidence="2 3">
    <name type="scientific">Madurella mycetomatis</name>
    <dbReference type="NCBI Taxonomy" id="100816"/>
    <lineage>
        <taxon>Eukaryota</taxon>
        <taxon>Fungi</taxon>
        <taxon>Dikarya</taxon>
        <taxon>Ascomycota</taxon>
        <taxon>Pezizomycotina</taxon>
        <taxon>Sordariomycetes</taxon>
        <taxon>Sordariomycetidae</taxon>
        <taxon>Sordariales</taxon>
        <taxon>Sordariales incertae sedis</taxon>
        <taxon>Madurella</taxon>
    </lineage>
</organism>
<evidence type="ECO:0000313" key="2">
    <source>
        <dbReference type="EMBL" id="KXX78781.1"/>
    </source>
</evidence>
<feature type="compositionally biased region" description="Polar residues" evidence="1">
    <location>
        <begin position="154"/>
        <end position="171"/>
    </location>
</feature>
<keyword evidence="3" id="KW-1185">Reference proteome</keyword>
<dbReference type="VEuPathDB" id="FungiDB:MMYC01_204430"/>
<evidence type="ECO:0000313" key="3">
    <source>
        <dbReference type="Proteomes" id="UP000078237"/>
    </source>
</evidence>
<sequence length="444" mass="50587">MTVSWDPERLLDIRGRARIRDGIQCHGENGGLGPRCGWTKGIRDDERPDVRDAEDILQSMARKPPSNVTQQELQRLAYLCLCRDHHMTPTQMYNLADKWARLVRNAMATQTPPQTAHLSPAPETAPVTAPTTTLQFTGTERQNTNWQMTLSAQVGSTVNSRGSQSTNGTQHQHADAPAGFASSRRSPSRERTEKELAITLARLSALQIQNEDLREEEQRLKALGMEHSTFRENIERELAATRTQLSSVQLENENLRNQEHRLEALDAEYSTFREHTRAELATTQEQLSALELENETLREKTDHLQALESEHSTSKKRVEDKLSQSLAENKKLKEKKDNELEALGRQHSALVQKEREALRKKDEELRALREQYNELEQKERQLACALSKKDDELQKLHNQYDELEKKARELDLSTKQNDVRLREGPAAAAGRKRPDIGFAVCKDG</sequence>
<proteinExistence type="predicted"/>
<dbReference type="AlphaFoldDB" id="A0A175W5Q2"/>
<feature type="region of interest" description="Disordered" evidence="1">
    <location>
        <begin position="154"/>
        <end position="192"/>
    </location>
</feature>